<dbReference type="SUPFAM" id="SSF53474">
    <property type="entry name" value="alpha/beta-Hydrolases"/>
    <property type="match status" value="1"/>
</dbReference>
<evidence type="ECO:0008006" key="4">
    <source>
        <dbReference type="Google" id="ProtNLM"/>
    </source>
</evidence>
<accession>A0ABT9DS70</accession>
<organism evidence="2 3">
    <name type="scientific">Paracraurococcus lichenis</name>
    <dbReference type="NCBI Taxonomy" id="3064888"/>
    <lineage>
        <taxon>Bacteria</taxon>
        <taxon>Pseudomonadati</taxon>
        <taxon>Pseudomonadota</taxon>
        <taxon>Alphaproteobacteria</taxon>
        <taxon>Acetobacterales</taxon>
        <taxon>Roseomonadaceae</taxon>
        <taxon>Paracraurococcus</taxon>
    </lineage>
</organism>
<dbReference type="Proteomes" id="UP001243009">
    <property type="component" value="Unassembled WGS sequence"/>
</dbReference>
<sequence>MPSQTRSRRRPRRALLALALLLPALAARAEAVPDPEAAATEIVRIGAAEVALLTLPAPSRPGPRRPVVLLLPDADGAGTRAAVYGQRLLDNGLAVLEPQFGGNEPDGTAPMTPLATRLPLALGAVAADPRLDPARVAVVGLGEGARAALLGLGGEAAPAALALLYPGCDTALTAAARRVTGAPKVLILHGDEDPANDAAACAALAGAFPAQQAVRQRVLTGASYGWDAFGLVRPGGVTLLAHPADPARRAWSQPDERTTIVAADRVLGFVLAALGGP</sequence>
<feature type="chain" id="PRO_5047335530" description="Dienelactone hydrolase" evidence="1">
    <location>
        <begin position="30"/>
        <end position="277"/>
    </location>
</feature>
<keyword evidence="1" id="KW-0732">Signal</keyword>
<dbReference type="InterPro" id="IPR029058">
    <property type="entry name" value="AB_hydrolase_fold"/>
</dbReference>
<dbReference type="EMBL" id="JAUTWS010000001">
    <property type="protein sequence ID" value="MDO9706737.1"/>
    <property type="molecule type" value="Genomic_DNA"/>
</dbReference>
<name>A0ABT9DS70_9PROT</name>
<dbReference type="RefSeq" id="WP_305101612.1">
    <property type="nucleotide sequence ID" value="NZ_JAUTWS010000001.1"/>
</dbReference>
<keyword evidence="3" id="KW-1185">Reference proteome</keyword>
<comment type="caution">
    <text evidence="2">The sequence shown here is derived from an EMBL/GenBank/DDBJ whole genome shotgun (WGS) entry which is preliminary data.</text>
</comment>
<feature type="signal peptide" evidence="1">
    <location>
        <begin position="1"/>
        <end position="29"/>
    </location>
</feature>
<dbReference type="InterPro" id="IPR006311">
    <property type="entry name" value="TAT_signal"/>
</dbReference>
<dbReference type="PROSITE" id="PS51318">
    <property type="entry name" value="TAT"/>
    <property type="match status" value="1"/>
</dbReference>
<protein>
    <recommendedName>
        <fullName evidence="4">Dienelactone hydrolase</fullName>
    </recommendedName>
</protein>
<gene>
    <name evidence="2" type="ORF">Q7A36_00185</name>
</gene>
<proteinExistence type="predicted"/>
<reference evidence="2 3" key="1">
    <citation type="submission" date="2023-08" db="EMBL/GenBank/DDBJ databases">
        <title>The draft genome sequence of Paracraurococcus sp. LOR1-02.</title>
        <authorList>
            <person name="Kingkaew E."/>
            <person name="Tanasupawat S."/>
        </authorList>
    </citation>
    <scope>NUCLEOTIDE SEQUENCE [LARGE SCALE GENOMIC DNA]</scope>
    <source>
        <strain evidence="2 3">LOR1-02</strain>
    </source>
</reference>
<evidence type="ECO:0000256" key="1">
    <source>
        <dbReference type="SAM" id="SignalP"/>
    </source>
</evidence>
<evidence type="ECO:0000313" key="2">
    <source>
        <dbReference type="EMBL" id="MDO9706737.1"/>
    </source>
</evidence>
<evidence type="ECO:0000313" key="3">
    <source>
        <dbReference type="Proteomes" id="UP001243009"/>
    </source>
</evidence>
<dbReference type="Gene3D" id="3.40.50.1820">
    <property type="entry name" value="alpha/beta hydrolase"/>
    <property type="match status" value="1"/>
</dbReference>